<dbReference type="SUPFAM" id="SSF54211">
    <property type="entry name" value="Ribosomal protein S5 domain 2-like"/>
    <property type="match status" value="1"/>
</dbReference>
<evidence type="ECO:0000256" key="4">
    <source>
        <dbReference type="ARBA" id="ARBA00022759"/>
    </source>
</evidence>
<dbReference type="GO" id="GO:0004526">
    <property type="term" value="F:ribonuclease P activity"/>
    <property type="evidence" value="ECO:0007669"/>
    <property type="project" value="UniProtKB-UniRule"/>
</dbReference>
<dbReference type="InterPro" id="IPR020568">
    <property type="entry name" value="Ribosomal_Su5_D2-typ_SF"/>
</dbReference>
<evidence type="ECO:0000256" key="2">
    <source>
        <dbReference type="ARBA" id="ARBA00022694"/>
    </source>
</evidence>
<comment type="subunit">
    <text evidence="7">Consists of a catalytic RNA component (M1 or rnpB) and a protein subunit.</text>
</comment>
<proteinExistence type="inferred from homology"/>
<dbReference type="AlphaFoldDB" id="A0A9D1GXA2"/>
<dbReference type="InterPro" id="IPR020539">
    <property type="entry name" value="RNase_P_CS"/>
</dbReference>
<dbReference type="Proteomes" id="UP000886842">
    <property type="component" value="Unassembled WGS sequence"/>
</dbReference>
<dbReference type="EMBL" id="DVLP01000241">
    <property type="protein sequence ID" value="HIT75506.1"/>
    <property type="molecule type" value="Genomic_DNA"/>
</dbReference>
<evidence type="ECO:0000256" key="7">
    <source>
        <dbReference type="HAMAP-Rule" id="MF_00227"/>
    </source>
</evidence>
<accession>A0A9D1GXA2</accession>
<name>A0A9D1GXA2_9ACTN</name>
<dbReference type="GO" id="GO:0030677">
    <property type="term" value="C:ribonuclease P complex"/>
    <property type="evidence" value="ECO:0007669"/>
    <property type="project" value="TreeGrafter"/>
</dbReference>
<keyword evidence="3 7" id="KW-0540">Nuclease</keyword>
<keyword evidence="6 7" id="KW-0694">RNA-binding</keyword>
<dbReference type="GO" id="GO:0042781">
    <property type="term" value="F:3'-tRNA processing endoribonuclease activity"/>
    <property type="evidence" value="ECO:0007669"/>
    <property type="project" value="TreeGrafter"/>
</dbReference>
<evidence type="ECO:0000256" key="5">
    <source>
        <dbReference type="ARBA" id="ARBA00022801"/>
    </source>
</evidence>
<dbReference type="Gene3D" id="3.30.230.10">
    <property type="match status" value="1"/>
</dbReference>
<dbReference type="NCBIfam" id="TIGR00188">
    <property type="entry name" value="rnpA"/>
    <property type="match status" value="1"/>
</dbReference>
<comment type="caution">
    <text evidence="9">The sequence shown here is derived from an EMBL/GenBank/DDBJ whole genome shotgun (WGS) entry which is preliminary data.</text>
</comment>
<sequence length="123" mass="13766">MLSAHHRLRRSADFTHVVRRGVRAGRPSLVVHACCRPDGEHPDGEQQVPGSARVGFVVSKAIGNAVARNRVKRRLRALVRDRLPEVDPQIDWVVRALPPAAATTDLADDLDSAWRRCEKRLRP</sequence>
<comment type="similarity">
    <text evidence="7">Belongs to the RnpA family.</text>
</comment>
<dbReference type="InterPro" id="IPR000100">
    <property type="entry name" value="RNase_P"/>
</dbReference>
<keyword evidence="5 7" id="KW-0378">Hydrolase</keyword>
<comment type="catalytic activity">
    <reaction evidence="7">
        <text>Endonucleolytic cleavage of RNA, removing 5'-extranucleotides from tRNA precursor.</text>
        <dbReference type="EC" id="3.1.26.5"/>
    </reaction>
</comment>
<evidence type="ECO:0000256" key="6">
    <source>
        <dbReference type="ARBA" id="ARBA00022884"/>
    </source>
</evidence>
<dbReference type="GO" id="GO:0000049">
    <property type="term" value="F:tRNA binding"/>
    <property type="evidence" value="ECO:0007669"/>
    <property type="project" value="UniProtKB-UniRule"/>
</dbReference>
<dbReference type="InterPro" id="IPR014721">
    <property type="entry name" value="Ribsml_uS5_D2-typ_fold_subgr"/>
</dbReference>
<evidence type="ECO:0000256" key="3">
    <source>
        <dbReference type="ARBA" id="ARBA00022722"/>
    </source>
</evidence>
<dbReference type="PANTHER" id="PTHR33992">
    <property type="entry name" value="RIBONUCLEASE P PROTEIN COMPONENT"/>
    <property type="match status" value="1"/>
</dbReference>
<comment type="function">
    <text evidence="1 7">RNaseP catalyzes the removal of the 5'-leader sequence from pre-tRNA to produce the mature 5'-terminus. It can also cleave other RNA substrates such as 4.5S RNA. The protein component plays an auxiliary but essential role in vivo by binding to the 5'-leader sequence and broadening the substrate specificity of the ribozyme.</text>
</comment>
<dbReference type="GO" id="GO:0001682">
    <property type="term" value="P:tRNA 5'-leader removal"/>
    <property type="evidence" value="ECO:0007669"/>
    <property type="project" value="UniProtKB-UniRule"/>
</dbReference>
<keyword evidence="4 7" id="KW-0255">Endonuclease</keyword>
<dbReference type="EC" id="3.1.26.5" evidence="7 8"/>
<dbReference type="Pfam" id="PF00825">
    <property type="entry name" value="Ribonuclease_P"/>
    <property type="match status" value="1"/>
</dbReference>
<reference evidence="9" key="1">
    <citation type="submission" date="2020-10" db="EMBL/GenBank/DDBJ databases">
        <authorList>
            <person name="Gilroy R."/>
        </authorList>
    </citation>
    <scope>NUCLEOTIDE SEQUENCE</scope>
    <source>
        <strain evidence="9">ChiGjej1B1-24693</strain>
    </source>
</reference>
<dbReference type="PANTHER" id="PTHR33992:SF1">
    <property type="entry name" value="RIBONUCLEASE P PROTEIN COMPONENT"/>
    <property type="match status" value="1"/>
</dbReference>
<evidence type="ECO:0000313" key="9">
    <source>
        <dbReference type="EMBL" id="HIT75506.1"/>
    </source>
</evidence>
<evidence type="ECO:0000256" key="8">
    <source>
        <dbReference type="NCBIfam" id="TIGR00188"/>
    </source>
</evidence>
<dbReference type="PROSITE" id="PS00648">
    <property type="entry name" value="RIBONUCLEASE_P"/>
    <property type="match status" value="1"/>
</dbReference>
<keyword evidence="2 7" id="KW-0819">tRNA processing</keyword>
<protein>
    <recommendedName>
        <fullName evidence="7 8">Ribonuclease P protein component</fullName>
        <shortName evidence="7">RNase P protein</shortName>
        <shortName evidence="7">RNaseP protein</shortName>
        <ecNumber evidence="7 8">3.1.26.5</ecNumber>
    </recommendedName>
    <alternativeName>
        <fullName evidence="7">Protein C5</fullName>
    </alternativeName>
</protein>
<organism evidence="9 10">
    <name type="scientific">Candidatus Avipropionibacterium avicola</name>
    <dbReference type="NCBI Taxonomy" id="2840701"/>
    <lineage>
        <taxon>Bacteria</taxon>
        <taxon>Bacillati</taxon>
        <taxon>Actinomycetota</taxon>
        <taxon>Actinomycetes</taxon>
        <taxon>Propionibacteriales</taxon>
        <taxon>Propionibacteriaceae</taxon>
        <taxon>Propionibacteriaceae incertae sedis</taxon>
        <taxon>Candidatus Avipropionibacterium</taxon>
    </lineage>
</organism>
<evidence type="ECO:0000256" key="1">
    <source>
        <dbReference type="ARBA" id="ARBA00002663"/>
    </source>
</evidence>
<reference evidence="9" key="2">
    <citation type="journal article" date="2021" name="PeerJ">
        <title>Extensive microbial diversity within the chicken gut microbiome revealed by metagenomics and culture.</title>
        <authorList>
            <person name="Gilroy R."/>
            <person name="Ravi A."/>
            <person name="Getino M."/>
            <person name="Pursley I."/>
            <person name="Horton D.L."/>
            <person name="Alikhan N.F."/>
            <person name="Baker D."/>
            <person name="Gharbi K."/>
            <person name="Hall N."/>
            <person name="Watson M."/>
            <person name="Adriaenssens E.M."/>
            <person name="Foster-Nyarko E."/>
            <person name="Jarju S."/>
            <person name="Secka A."/>
            <person name="Antonio M."/>
            <person name="Oren A."/>
            <person name="Chaudhuri R.R."/>
            <person name="La Ragione R."/>
            <person name="Hildebrand F."/>
            <person name="Pallen M.J."/>
        </authorList>
    </citation>
    <scope>NUCLEOTIDE SEQUENCE</scope>
    <source>
        <strain evidence="9">ChiGjej1B1-24693</strain>
    </source>
</reference>
<gene>
    <name evidence="7 9" type="primary">rnpA</name>
    <name evidence="9" type="ORF">IAA98_07970</name>
</gene>
<evidence type="ECO:0000313" key="10">
    <source>
        <dbReference type="Proteomes" id="UP000886842"/>
    </source>
</evidence>
<dbReference type="HAMAP" id="MF_00227">
    <property type="entry name" value="RNase_P"/>
    <property type="match status" value="1"/>
</dbReference>